<proteinExistence type="inferred from homology"/>
<dbReference type="OrthoDB" id="5772359at2"/>
<keyword evidence="2" id="KW-0175">Coiled coil</keyword>
<dbReference type="EMBL" id="JWIC01000004">
    <property type="protein sequence ID" value="KID58000.1"/>
    <property type="molecule type" value="Genomic_DNA"/>
</dbReference>
<evidence type="ECO:0000256" key="1">
    <source>
        <dbReference type="ARBA" id="ARBA00010074"/>
    </source>
</evidence>
<evidence type="ECO:0000313" key="4">
    <source>
        <dbReference type="Proteomes" id="UP000031327"/>
    </source>
</evidence>
<dbReference type="SUPFAM" id="SSF102829">
    <property type="entry name" value="Cell division protein ZapA-like"/>
    <property type="match status" value="1"/>
</dbReference>
<comment type="caution">
    <text evidence="3">The sequence shown here is derived from an EMBL/GenBank/DDBJ whole genome shotgun (WGS) entry which is preliminary data.</text>
</comment>
<dbReference type="InterPro" id="IPR036192">
    <property type="entry name" value="Cell_div_ZapA-like_sf"/>
</dbReference>
<accession>A0A0C1QFA6</accession>
<protein>
    <submittedName>
        <fullName evidence="3">Cell division protein ZapA</fullName>
    </submittedName>
</protein>
<dbReference type="InterPro" id="IPR042233">
    <property type="entry name" value="Cell_div_ZapA_N"/>
</dbReference>
<organism evidence="3 4">
    <name type="scientific">Pseudoalteromonas luteoviolacea</name>
    <dbReference type="NCBI Taxonomy" id="43657"/>
    <lineage>
        <taxon>Bacteria</taxon>
        <taxon>Pseudomonadati</taxon>
        <taxon>Pseudomonadota</taxon>
        <taxon>Gammaproteobacteria</taxon>
        <taxon>Alteromonadales</taxon>
        <taxon>Pseudoalteromonadaceae</taxon>
        <taxon>Pseudoalteromonas</taxon>
    </lineage>
</organism>
<keyword evidence="3" id="KW-0131">Cell cycle</keyword>
<sequence>MTDKVSQVAVTLLGKSHQFSCAEGQEQALIDAVELLNSRVDEMKRRDTVRTDQNALLMAALHLCHDFQALEKEHLMATNKSTQLVARLGEHLEAK</sequence>
<gene>
    <name evidence="3" type="ORF">JF50_04465</name>
</gene>
<dbReference type="Pfam" id="PF05164">
    <property type="entry name" value="ZapA"/>
    <property type="match status" value="1"/>
</dbReference>
<dbReference type="Proteomes" id="UP000031327">
    <property type="component" value="Unassembled WGS sequence"/>
</dbReference>
<reference evidence="3 4" key="1">
    <citation type="submission" date="2014-12" db="EMBL/GenBank/DDBJ databases">
        <title>Draft Genome Sequence of Pseudoalteromonas luteoviolacea HI1.</title>
        <authorList>
            <person name="Asahina A.Y."/>
            <person name="Hadfield M.G."/>
        </authorList>
    </citation>
    <scope>NUCLEOTIDE SEQUENCE [LARGE SCALE GENOMIC DNA]</scope>
    <source>
        <strain evidence="3 4">HI1</strain>
    </source>
</reference>
<dbReference type="AlphaFoldDB" id="A0A0C1QFA6"/>
<dbReference type="GO" id="GO:0051301">
    <property type="term" value="P:cell division"/>
    <property type="evidence" value="ECO:0007669"/>
    <property type="project" value="UniProtKB-KW"/>
</dbReference>
<dbReference type="InterPro" id="IPR007838">
    <property type="entry name" value="Cell_div_ZapA-like"/>
</dbReference>
<dbReference type="RefSeq" id="WP_039608297.1">
    <property type="nucleotide sequence ID" value="NZ_JWIC01000004.1"/>
</dbReference>
<keyword evidence="3" id="KW-0132">Cell division</keyword>
<dbReference type="Gene3D" id="3.30.160.880">
    <property type="entry name" value="Cell division protein ZapA protomer, N-terminal domain"/>
    <property type="match status" value="1"/>
</dbReference>
<comment type="similarity">
    <text evidence="1">Belongs to the ZapA family. Type 1 subfamily.</text>
</comment>
<name>A0A0C1QFA6_9GAMM</name>
<evidence type="ECO:0000256" key="2">
    <source>
        <dbReference type="ARBA" id="ARBA00023054"/>
    </source>
</evidence>
<evidence type="ECO:0000313" key="3">
    <source>
        <dbReference type="EMBL" id="KID58000.1"/>
    </source>
</evidence>